<dbReference type="RefSeq" id="WP_073060843.1">
    <property type="nucleotide sequence ID" value="NZ_FQUS01000005.1"/>
</dbReference>
<keyword evidence="1" id="KW-1133">Transmembrane helix</keyword>
<feature type="transmembrane region" description="Helical" evidence="1">
    <location>
        <begin position="225"/>
        <end position="244"/>
    </location>
</feature>
<dbReference type="Proteomes" id="UP000184041">
    <property type="component" value="Unassembled WGS sequence"/>
</dbReference>
<feature type="transmembrane region" description="Helical" evidence="1">
    <location>
        <begin position="297"/>
        <end position="318"/>
    </location>
</feature>
<feature type="transmembrane region" description="Helical" evidence="1">
    <location>
        <begin position="58"/>
        <end position="78"/>
    </location>
</feature>
<dbReference type="OrthoDB" id="920620at2"/>
<reference evidence="2 3" key="1">
    <citation type="submission" date="2016-11" db="EMBL/GenBank/DDBJ databases">
        <authorList>
            <person name="Jaros S."/>
            <person name="Januszkiewicz K."/>
            <person name="Wedrychowicz H."/>
        </authorList>
    </citation>
    <scope>NUCLEOTIDE SEQUENCE [LARGE SCALE GENOMIC DNA]</scope>
    <source>
        <strain evidence="2 3">DSM 21986</strain>
    </source>
</reference>
<keyword evidence="3" id="KW-1185">Reference proteome</keyword>
<feature type="transmembrane region" description="Helical" evidence="1">
    <location>
        <begin position="98"/>
        <end position="119"/>
    </location>
</feature>
<evidence type="ECO:0000313" key="3">
    <source>
        <dbReference type="Proteomes" id="UP000184041"/>
    </source>
</evidence>
<dbReference type="EMBL" id="FQUS01000005">
    <property type="protein sequence ID" value="SHF06229.1"/>
    <property type="molecule type" value="Genomic_DNA"/>
</dbReference>
<feature type="transmembrane region" description="Helical" evidence="1">
    <location>
        <begin position="396"/>
        <end position="415"/>
    </location>
</feature>
<keyword evidence="1" id="KW-0472">Membrane</keyword>
<keyword evidence="1" id="KW-0812">Transmembrane</keyword>
<feature type="transmembrane region" description="Helical" evidence="1">
    <location>
        <begin position="354"/>
        <end position="375"/>
    </location>
</feature>
<evidence type="ECO:0000256" key="1">
    <source>
        <dbReference type="SAM" id="Phobius"/>
    </source>
</evidence>
<dbReference type="STRING" id="1194090.SAMN05443144_10589"/>
<proteinExistence type="predicted"/>
<evidence type="ECO:0000313" key="2">
    <source>
        <dbReference type="EMBL" id="SHF06229.1"/>
    </source>
</evidence>
<name>A0A1M4YKF0_9BACT</name>
<feature type="transmembrane region" description="Helical" evidence="1">
    <location>
        <begin position="185"/>
        <end position="205"/>
    </location>
</feature>
<feature type="transmembrane region" description="Helical" evidence="1">
    <location>
        <begin position="256"/>
        <end position="277"/>
    </location>
</feature>
<organism evidence="2 3">
    <name type="scientific">Fodinibius roseus</name>
    <dbReference type="NCBI Taxonomy" id="1194090"/>
    <lineage>
        <taxon>Bacteria</taxon>
        <taxon>Pseudomonadati</taxon>
        <taxon>Balneolota</taxon>
        <taxon>Balneolia</taxon>
        <taxon>Balneolales</taxon>
        <taxon>Balneolaceae</taxon>
        <taxon>Fodinibius</taxon>
    </lineage>
</organism>
<gene>
    <name evidence="2" type="ORF">SAMN05443144_10589</name>
</gene>
<feature type="transmembrane region" description="Helical" evidence="1">
    <location>
        <begin position="34"/>
        <end position="51"/>
    </location>
</feature>
<protein>
    <submittedName>
        <fullName evidence="2">Uncharacterized protein</fullName>
    </submittedName>
</protein>
<dbReference type="AlphaFoldDB" id="A0A1M4YKF0"/>
<accession>A0A1M4YKF0</accession>
<feature type="transmembrane region" description="Helical" evidence="1">
    <location>
        <begin position="161"/>
        <end position="178"/>
    </location>
</feature>
<feature type="transmembrane region" description="Helical" evidence="1">
    <location>
        <begin position="330"/>
        <end position="348"/>
    </location>
</feature>
<sequence length="437" mass="48117">MLTPKQDKRLAIFMVMLTLGTAWAIRGSFGHEFGAAWAGSIGVLSVVVVSGRKDWMQNWPAIAAIGAVGWGVTGMISYGQVVGYGKSTDFLNVSYGLLSLFLIGGLFGFLGGGLTGLVLETSKDKKANWPALITQMVAGAYIVWGYLIYQLEWYMTPPRSELWAACLGASAALGWYLHRHHFKNAWYVAFSTMLGAGFGFAFGNVMQVTGSASGIAFNWWNVMEYSIGFFGGLGMAAGVFNRKWPHMRSTTLKTHGWAIALLFLFIPLVTIVSTFSYEEIAELGLQLSVPEVPSFYLTQWGLVMGVSVLSLIVVGVQFRKLWAGQSSPNQVVAVLFTTWIWYKLLQVIESGVLYQYHFTSDDLAFLNIAAVALIWKWRNVHDPFAFAASDRKFNAVLVRLVAGIILALLLLSGIVSNTHGELPGQQQRFTVEIENMN</sequence>
<feature type="transmembrane region" description="Helical" evidence="1">
    <location>
        <begin position="131"/>
        <end position="149"/>
    </location>
</feature>